<comment type="subcellular location">
    <subcellularLocation>
        <location evidence="9">Cytoplasm</location>
    </subcellularLocation>
</comment>
<evidence type="ECO:0000256" key="8">
    <source>
        <dbReference type="ARBA" id="ARBA00023317"/>
    </source>
</evidence>
<comment type="cofactor">
    <cofactor evidence="9 10">
        <name>pyruvate</name>
        <dbReference type="ChEBI" id="CHEBI:15361"/>
    </cofactor>
    <text evidence="9 10">Binds 1 pyruvoyl group covalently per subunit.</text>
</comment>
<evidence type="ECO:0000256" key="6">
    <source>
        <dbReference type="ARBA" id="ARBA00023239"/>
    </source>
</evidence>
<comment type="function">
    <text evidence="9">Catalyzes the pyruvoyl-dependent decarboxylation of aspartate to produce beta-alanine.</text>
</comment>
<evidence type="ECO:0000256" key="3">
    <source>
        <dbReference type="ARBA" id="ARBA00022793"/>
    </source>
</evidence>
<feature type="binding site" evidence="9 11">
    <location>
        <begin position="73"/>
        <end position="75"/>
    </location>
    <ligand>
        <name>substrate</name>
    </ligand>
</feature>
<dbReference type="OrthoDB" id="9803983at2"/>
<feature type="modified residue" description="Pyruvic acid (Ser)" evidence="9 12">
    <location>
        <position position="25"/>
    </location>
</feature>
<evidence type="ECO:0000256" key="13">
    <source>
        <dbReference type="PIRSR" id="PIRSR006246-5"/>
    </source>
</evidence>
<evidence type="ECO:0000256" key="9">
    <source>
        <dbReference type="HAMAP-Rule" id="MF_00446"/>
    </source>
</evidence>
<keyword evidence="4 9" id="KW-0068">Autocatalytic cleavage</keyword>
<evidence type="ECO:0000313" key="15">
    <source>
        <dbReference type="Proteomes" id="UP000256329"/>
    </source>
</evidence>
<comment type="subunit">
    <text evidence="9">Heterooctamer of four alpha and four beta subunits.</text>
</comment>
<sequence>MQLVLLRSKIHGATVTETNLHYQGSLTLDEALMRAAGIFPYEQVQVVNLNNGARLETYVIPGPEGSGVVCLNGAAARLAVPGDKVIIMAYAWVTEEEAGKMKPRVVLVDERNRVVA</sequence>
<dbReference type="InterPro" id="IPR009010">
    <property type="entry name" value="Asp_de-COase-like_dom_sf"/>
</dbReference>
<dbReference type="GO" id="GO:0015940">
    <property type="term" value="P:pantothenate biosynthetic process"/>
    <property type="evidence" value="ECO:0007669"/>
    <property type="project" value="UniProtKB-UniRule"/>
</dbReference>
<proteinExistence type="inferred from homology"/>
<dbReference type="PIRSF" id="PIRSF006246">
    <property type="entry name" value="Asp_decarbox"/>
    <property type="match status" value="1"/>
</dbReference>
<comment type="pathway">
    <text evidence="9">Cofactor biosynthesis; (R)-pantothenate biosynthesis; beta-alanine from L-aspartate: step 1/1.</text>
</comment>
<dbReference type="EMBL" id="QSLN01000002">
    <property type="protein sequence ID" value="RDV84250.1"/>
    <property type="molecule type" value="Genomic_DNA"/>
</dbReference>
<keyword evidence="3 9" id="KW-0210">Decarboxylase</keyword>
<evidence type="ECO:0000256" key="10">
    <source>
        <dbReference type="PIRSR" id="PIRSR006246-1"/>
    </source>
</evidence>
<evidence type="ECO:0000256" key="12">
    <source>
        <dbReference type="PIRSR" id="PIRSR006246-3"/>
    </source>
</evidence>
<gene>
    <name evidence="9" type="primary">panD</name>
    <name evidence="14" type="ORF">DXX99_02775</name>
</gene>
<feature type="active site" description="Schiff-base intermediate with substrate; via pyruvic acid" evidence="9 10">
    <location>
        <position position="25"/>
    </location>
</feature>
<dbReference type="HAMAP" id="MF_00446">
    <property type="entry name" value="PanD"/>
    <property type="match status" value="1"/>
</dbReference>
<dbReference type="CDD" id="cd06919">
    <property type="entry name" value="Asp_decarbox"/>
    <property type="match status" value="1"/>
</dbReference>
<keyword evidence="7 9" id="KW-0704">Schiff base</keyword>
<reference evidence="14 15" key="1">
    <citation type="submission" date="2018-08" db="EMBL/GenBank/DDBJ databases">
        <title>Form III RuBisCO-mediated autotrophy in Thermodesulfobium bacteria.</title>
        <authorList>
            <person name="Toshchakov S.V."/>
            <person name="Kublanov I.V."/>
            <person name="Frolov E."/>
            <person name="Bonch-Osmolovskaya E.A."/>
            <person name="Tourova T.P."/>
            <person name="Chernych N.A."/>
            <person name="Lebedinsky A.V."/>
        </authorList>
    </citation>
    <scope>NUCLEOTIDE SEQUENCE [LARGE SCALE GENOMIC DNA]</scope>
    <source>
        <strain evidence="14 15">SR</strain>
    </source>
</reference>
<keyword evidence="8 9" id="KW-0670">Pyruvate</keyword>
<name>A0A3D8P4T6_9THEO</name>
<keyword evidence="5 9" id="KW-0865">Zymogen</keyword>
<feature type="active site" description="Proton donor" evidence="9 10">
    <location>
        <position position="58"/>
    </location>
</feature>
<dbReference type="Gene3D" id="2.40.40.20">
    <property type="match status" value="1"/>
</dbReference>
<feature type="binding site" evidence="9 11">
    <location>
        <position position="57"/>
    </location>
    <ligand>
        <name>substrate</name>
    </ligand>
</feature>
<dbReference type="EC" id="4.1.1.11" evidence="9"/>
<dbReference type="NCBIfam" id="TIGR00223">
    <property type="entry name" value="panD"/>
    <property type="match status" value="1"/>
</dbReference>
<keyword evidence="2 9" id="KW-0566">Pantothenate biosynthesis</keyword>
<dbReference type="PANTHER" id="PTHR21012">
    <property type="entry name" value="ASPARTATE 1-DECARBOXYLASE"/>
    <property type="match status" value="1"/>
</dbReference>
<accession>A0A3D8P4T6</accession>
<dbReference type="Pfam" id="PF02261">
    <property type="entry name" value="Asp_decarbox"/>
    <property type="match status" value="1"/>
</dbReference>
<comment type="PTM">
    <text evidence="9 12">Is synthesized initially as an inactive proenzyme, which is activated by self-cleavage at a specific serine bond to produce a beta-subunit with a hydroxyl group at its C-terminus and an alpha-subunit with a pyruvoyl group at its N-terminus.</text>
</comment>
<evidence type="ECO:0000256" key="2">
    <source>
        <dbReference type="ARBA" id="ARBA00022655"/>
    </source>
</evidence>
<feature type="chain" id="PRO_5017857676" description="Aspartate 1-decarboxylase alpha chain" evidence="9 13">
    <location>
        <begin position="25"/>
        <end position="116"/>
    </location>
</feature>
<evidence type="ECO:0000313" key="14">
    <source>
        <dbReference type="EMBL" id="RDV84250.1"/>
    </source>
</evidence>
<dbReference type="RefSeq" id="WP_115791993.1">
    <property type="nucleotide sequence ID" value="NZ_QSLN01000002.1"/>
</dbReference>
<dbReference type="UniPathway" id="UPA00028">
    <property type="reaction ID" value="UER00002"/>
</dbReference>
<organism evidence="14 15">
    <name type="scientific">Ammonifex thiophilus</name>
    <dbReference type="NCBI Taxonomy" id="444093"/>
    <lineage>
        <taxon>Bacteria</taxon>
        <taxon>Bacillati</taxon>
        <taxon>Bacillota</taxon>
        <taxon>Clostridia</taxon>
        <taxon>Thermoanaerobacterales</taxon>
        <taxon>Thermoanaerobacteraceae</taxon>
        <taxon>Ammonifex</taxon>
    </lineage>
</organism>
<evidence type="ECO:0000256" key="4">
    <source>
        <dbReference type="ARBA" id="ARBA00022813"/>
    </source>
</evidence>
<comment type="similarity">
    <text evidence="9">Belongs to the PanD family.</text>
</comment>
<dbReference type="GO" id="GO:0006523">
    <property type="term" value="P:alanine biosynthetic process"/>
    <property type="evidence" value="ECO:0007669"/>
    <property type="project" value="InterPro"/>
</dbReference>
<dbReference type="InterPro" id="IPR003190">
    <property type="entry name" value="Asp_decarbox"/>
</dbReference>
<comment type="catalytic activity">
    <reaction evidence="9">
        <text>L-aspartate + H(+) = beta-alanine + CO2</text>
        <dbReference type="Rhea" id="RHEA:19497"/>
        <dbReference type="ChEBI" id="CHEBI:15378"/>
        <dbReference type="ChEBI" id="CHEBI:16526"/>
        <dbReference type="ChEBI" id="CHEBI:29991"/>
        <dbReference type="ChEBI" id="CHEBI:57966"/>
        <dbReference type="EC" id="4.1.1.11"/>
    </reaction>
</comment>
<dbReference type="PANTHER" id="PTHR21012:SF0">
    <property type="entry name" value="ASPARTATE 1-DECARBOXYLASE"/>
    <property type="match status" value="1"/>
</dbReference>
<feature type="chain" id="PRO_5017857677" description="Aspartate 1-decarboxylase beta chain" evidence="9 13">
    <location>
        <begin position="1"/>
        <end position="24"/>
    </location>
</feature>
<dbReference type="GO" id="GO:0004068">
    <property type="term" value="F:aspartate 1-decarboxylase activity"/>
    <property type="evidence" value="ECO:0007669"/>
    <property type="project" value="UniProtKB-UniRule"/>
</dbReference>
<evidence type="ECO:0000256" key="1">
    <source>
        <dbReference type="ARBA" id="ARBA00022490"/>
    </source>
</evidence>
<keyword evidence="6 9" id="KW-0456">Lyase</keyword>
<dbReference type="Proteomes" id="UP000256329">
    <property type="component" value="Unassembled WGS sequence"/>
</dbReference>
<dbReference type="SUPFAM" id="SSF50692">
    <property type="entry name" value="ADC-like"/>
    <property type="match status" value="1"/>
</dbReference>
<comment type="caution">
    <text evidence="14">The sequence shown here is derived from an EMBL/GenBank/DDBJ whole genome shotgun (WGS) entry which is preliminary data.</text>
</comment>
<keyword evidence="15" id="KW-1185">Reference proteome</keyword>
<evidence type="ECO:0000256" key="11">
    <source>
        <dbReference type="PIRSR" id="PIRSR006246-2"/>
    </source>
</evidence>
<dbReference type="GO" id="GO:0005829">
    <property type="term" value="C:cytosol"/>
    <property type="evidence" value="ECO:0007669"/>
    <property type="project" value="TreeGrafter"/>
</dbReference>
<evidence type="ECO:0000256" key="7">
    <source>
        <dbReference type="ARBA" id="ARBA00023270"/>
    </source>
</evidence>
<keyword evidence="1 9" id="KW-0963">Cytoplasm</keyword>
<evidence type="ECO:0000256" key="5">
    <source>
        <dbReference type="ARBA" id="ARBA00023145"/>
    </source>
</evidence>
<protein>
    <recommendedName>
        <fullName evidence="9">Aspartate 1-decarboxylase</fullName>
        <ecNumber evidence="9">4.1.1.11</ecNumber>
    </recommendedName>
    <alternativeName>
        <fullName evidence="9">Aspartate alpha-decarboxylase</fullName>
    </alternativeName>
    <component>
        <recommendedName>
            <fullName evidence="9">Aspartate 1-decarboxylase beta chain</fullName>
        </recommendedName>
    </component>
    <component>
        <recommendedName>
            <fullName evidence="9">Aspartate 1-decarboxylase alpha chain</fullName>
        </recommendedName>
    </component>
</protein>
<dbReference type="AlphaFoldDB" id="A0A3D8P4T6"/>